<dbReference type="SUPFAM" id="SSF52833">
    <property type="entry name" value="Thioredoxin-like"/>
    <property type="match status" value="1"/>
</dbReference>
<evidence type="ECO:0000259" key="6">
    <source>
        <dbReference type="PROSITE" id="PS50404"/>
    </source>
</evidence>
<dbReference type="Gene3D" id="1.20.1050.10">
    <property type="match status" value="1"/>
</dbReference>
<dbReference type="InterPro" id="IPR036282">
    <property type="entry name" value="Glutathione-S-Trfase_C_sf"/>
</dbReference>
<protein>
    <recommendedName>
        <fullName evidence="5">Probable glutathione S-transferase</fullName>
        <ecNumber evidence="2">2.5.1.18</ecNumber>
    </recommendedName>
</protein>
<dbReference type="Pfam" id="PF02798">
    <property type="entry name" value="GST_N"/>
    <property type="match status" value="1"/>
</dbReference>
<dbReference type="FunFam" id="3.40.30.10:FF:000014">
    <property type="entry name" value="Tau class glutathione S-transferase"/>
    <property type="match status" value="1"/>
</dbReference>
<comment type="similarity">
    <text evidence="1">Belongs to the GST superfamily. HSP26 family.</text>
</comment>
<comment type="caution">
    <text evidence="8">The sequence shown here is derived from an EMBL/GenBank/DDBJ whole genome shotgun (WGS) entry which is preliminary data.</text>
</comment>
<dbReference type="GO" id="GO:0006749">
    <property type="term" value="P:glutathione metabolic process"/>
    <property type="evidence" value="ECO:0007669"/>
    <property type="project" value="InterPro"/>
</dbReference>
<dbReference type="Proteomes" id="UP001237642">
    <property type="component" value="Unassembled WGS sequence"/>
</dbReference>
<evidence type="ECO:0000256" key="4">
    <source>
        <dbReference type="ARBA" id="ARBA00047960"/>
    </source>
</evidence>
<comment type="catalytic activity">
    <reaction evidence="4">
        <text>RX + glutathione = an S-substituted glutathione + a halide anion + H(+)</text>
        <dbReference type="Rhea" id="RHEA:16437"/>
        <dbReference type="ChEBI" id="CHEBI:15378"/>
        <dbReference type="ChEBI" id="CHEBI:16042"/>
        <dbReference type="ChEBI" id="CHEBI:17792"/>
        <dbReference type="ChEBI" id="CHEBI:57925"/>
        <dbReference type="ChEBI" id="CHEBI:90779"/>
        <dbReference type="EC" id="2.5.1.18"/>
    </reaction>
</comment>
<dbReference type="GO" id="GO:0004364">
    <property type="term" value="F:glutathione transferase activity"/>
    <property type="evidence" value="ECO:0007669"/>
    <property type="project" value="UniProtKB-EC"/>
</dbReference>
<dbReference type="SUPFAM" id="SSF47616">
    <property type="entry name" value="GST C-terminal domain-like"/>
    <property type="match status" value="1"/>
</dbReference>
<dbReference type="PANTHER" id="PTHR11260:SF676">
    <property type="entry name" value="GLUTATHIONE S-TRANSFERASE U8"/>
    <property type="match status" value="1"/>
</dbReference>
<keyword evidence="9" id="KW-1185">Reference proteome</keyword>
<dbReference type="InterPro" id="IPR036249">
    <property type="entry name" value="Thioredoxin-like_sf"/>
</dbReference>
<dbReference type="Gene3D" id="3.40.30.10">
    <property type="entry name" value="Glutaredoxin"/>
    <property type="match status" value="1"/>
</dbReference>
<dbReference type="InterPro" id="IPR004045">
    <property type="entry name" value="Glutathione_S-Trfase_N"/>
</dbReference>
<name>A0AAD8GSX0_9APIA</name>
<feature type="domain" description="GST C-terminal" evidence="7">
    <location>
        <begin position="89"/>
        <end position="215"/>
    </location>
</feature>
<evidence type="ECO:0000313" key="8">
    <source>
        <dbReference type="EMBL" id="KAK1354650.1"/>
    </source>
</evidence>
<dbReference type="SFLD" id="SFLDS00019">
    <property type="entry name" value="Glutathione_Transferase_(cytos"/>
    <property type="match status" value="1"/>
</dbReference>
<dbReference type="CDD" id="cd03185">
    <property type="entry name" value="GST_C_Tau"/>
    <property type="match status" value="1"/>
</dbReference>
<evidence type="ECO:0000259" key="7">
    <source>
        <dbReference type="PROSITE" id="PS50405"/>
    </source>
</evidence>
<keyword evidence="3 8" id="KW-0808">Transferase</keyword>
<dbReference type="InterPro" id="IPR004046">
    <property type="entry name" value="GST_C"/>
</dbReference>
<reference evidence="8" key="2">
    <citation type="submission" date="2023-05" db="EMBL/GenBank/DDBJ databases">
        <authorList>
            <person name="Schelkunov M.I."/>
        </authorList>
    </citation>
    <scope>NUCLEOTIDE SEQUENCE</scope>
    <source>
        <strain evidence="8">Hsosn_3</strain>
        <tissue evidence="8">Leaf</tissue>
    </source>
</reference>
<evidence type="ECO:0000313" key="9">
    <source>
        <dbReference type="Proteomes" id="UP001237642"/>
    </source>
</evidence>
<reference evidence="8" key="1">
    <citation type="submission" date="2023-02" db="EMBL/GenBank/DDBJ databases">
        <title>Genome of toxic invasive species Heracleum sosnowskyi carries increased number of genes despite the absence of recent whole-genome duplications.</title>
        <authorList>
            <person name="Schelkunov M."/>
            <person name="Shtratnikova V."/>
            <person name="Makarenko M."/>
            <person name="Klepikova A."/>
            <person name="Omelchenko D."/>
            <person name="Novikova G."/>
            <person name="Obukhova E."/>
            <person name="Bogdanov V."/>
            <person name="Penin A."/>
            <person name="Logacheva M."/>
        </authorList>
    </citation>
    <scope>NUCLEOTIDE SEQUENCE</scope>
    <source>
        <strain evidence="8">Hsosn_3</strain>
        <tissue evidence="8">Leaf</tissue>
    </source>
</reference>
<dbReference type="FunFam" id="1.20.1050.10:FF:000012">
    <property type="entry name" value="Tau class glutathione S-transferase"/>
    <property type="match status" value="1"/>
</dbReference>
<dbReference type="Pfam" id="PF00043">
    <property type="entry name" value="GST_C"/>
    <property type="match status" value="1"/>
</dbReference>
<proteinExistence type="inferred from homology"/>
<dbReference type="CDD" id="cd03058">
    <property type="entry name" value="GST_N_Tau"/>
    <property type="match status" value="1"/>
</dbReference>
<dbReference type="InterPro" id="IPR045074">
    <property type="entry name" value="GST_C_Tau"/>
</dbReference>
<dbReference type="AlphaFoldDB" id="A0AAD8GSX0"/>
<dbReference type="GO" id="GO:0005737">
    <property type="term" value="C:cytoplasm"/>
    <property type="evidence" value="ECO:0007669"/>
    <property type="project" value="TreeGrafter"/>
</dbReference>
<dbReference type="PROSITE" id="PS50405">
    <property type="entry name" value="GST_CTER"/>
    <property type="match status" value="1"/>
</dbReference>
<dbReference type="EMBL" id="JAUIZM010000011">
    <property type="protein sequence ID" value="KAK1354650.1"/>
    <property type="molecule type" value="Genomic_DNA"/>
</dbReference>
<organism evidence="8 9">
    <name type="scientific">Heracleum sosnowskyi</name>
    <dbReference type="NCBI Taxonomy" id="360622"/>
    <lineage>
        <taxon>Eukaryota</taxon>
        <taxon>Viridiplantae</taxon>
        <taxon>Streptophyta</taxon>
        <taxon>Embryophyta</taxon>
        <taxon>Tracheophyta</taxon>
        <taxon>Spermatophyta</taxon>
        <taxon>Magnoliopsida</taxon>
        <taxon>eudicotyledons</taxon>
        <taxon>Gunneridae</taxon>
        <taxon>Pentapetalae</taxon>
        <taxon>asterids</taxon>
        <taxon>campanulids</taxon>
        <taxon>Apiales</taxon>
        <taxon>Apiaceae</taxon>
        <taxon>Apioideae</taxon>
        <taxon>apioid superclade</taxon>
        <taxon>Tordylieae</taxon>
        <taxon>Tordyliinae</taxon>
        <taxon>Heracleum</taxon>
    </lineage>
</organism>
<sequence>MVNQEVKVYGAQESPFSKRVEIALKLKGVEYEYVEEDLLMKSPELLKYNPIHGKVPVFLHNGRTIAESLVILEYIDETWESGISILSKDPHERATSRFWTKLIDDKLLGAVWKFVKSHGKDQDAIVEICEVLNMLENELKDKKFFGGESIGLVDIVANTVALWLDVIQEVIGTEIFKKEMYPELSKWIEEYMNCSIVKDTLPSRAHLLAFWQSRFQSASASK</sequence>
<evidence type="ECO:0000256" key="3">
    <source>
        <dbReference type="ARBA" id="ARBA00022679"/>
    </source>
</evidence>
<dbReference type="PROSITE" id="PS50404">
    <property type="entry name" value="GST_NTER"/>
    <property type="match status" value="1"/>
</dbReference>
<dbReference type="SFLD" id="SFLDG00358">
    <property type="entry name" value="Main_(cytGST)"/>
    <property type="match status" value="1"/>
</dbReference>
<dbReference type="InterPro" id="IPR040079">
    <property type="entry name" value="Glutathione_S-Trfase"/>
</dbReference>
<dbReference type="SFLD" id="SFLDG01152">
    <property type="entry name" value="Main.3:_Omega-_and_Tau-like"/>
    <property type="match status" value="1"/>
</dbReference>
<evidence type="ECO:0000256" key="5">
    <source>
        <dbReference type="ARBA" id="ARBA00071370"/>
    </source>
</evidence>
<dbReference type="PANTHER" id="PTHR11260">
    <property type="entry name" value="GLUTATHIONE S-TRANSFERASE, GST, SUPERFAMILY, GST DOMAIN CONTAINING"/>
    <property type="match status" value="1"/>
</dbReference>
<gene>
    <name evidence="8" type="ORF">POM88_047906</name>
</gene>
<accession>A0AAD8GSX0</accession>
<dbReference type="InterPro" id="IPR045073">
    <property type="entry name" value="Omega/Tau-like"/>
</dbReference>
<dbReference type="EC" id="2.5.1.18" evidence="2"/>
<dbReference type="InterPro" id="IPR010987">
    <property type="entry name" value="Glutathione-S-Trfase_C-like"/>
</dbReference>
<evidence type="ECO:0000256" key="1">
    <source>
        <dbReference type="ARBA" id="ARBA00009929"/>
    </source>
</evidence>
<feature type="domain" description="GST N-terminal" evidence="6">
    <location>
        <begin position="4"/>
        <end position="83"/>
    </location>
</feature>
<evidence type="ECO:0000256" key="2">
    <source>
        <dbReference type="ARBA" id="ARBA00012452"/>
    </source>
</evidence>